<proteinExistence type="predicted"/>
<keyword evidence="3" id="KW-1185">Reference proteome</keyword>
<dbReference type="SUPFAM" id="SSF56112">
    <property type="entry name" value="Protein kinase-like (PK-like)"/>
    <property type="match status" value="1"/>
</dbReference>
<dbReference type="InterPro" id="IPR011009">
    <property type="entry name" value="Kinase-like_dom_sf"/>
</dbReference>
<evidence type="ECO:0000313" key="3">
    <source>
        <dbReference type="Proteomes" id="UP000182237"/>
    </source>
</evidence>
<dbReference type="Pfam" id="PF01636">
    <property type="entry name" value="APH"/>
    <property type="match status" value="1"/>
</dbReference>
<sequence length="401" mass="44097">MSIHADGAKSEVSAITEFADSLDIILTTHDLGLIERASFSAKRGRNLSCTFETTKHNALFAKNAMDDIRFKASVLAAQTLPRIVGDTDHVLFQLPRLMAANGTDKILIFEDVLNSDSLATVLQGGAVEDNQVRRLMNNIGAGLREVHDQEVSKSNLNSAPSPLPLLSHFSQLPWSSFETLSAESLHTWGTLQQDKELYRAIVSLREMESAGAQVPIHGDLRFDQFLLDTDEGLWLVDWEEYRFGHRGRDLGTLIGEWLYLAFITLSDKEVPNGAVEPTPQPAFDEELTHFEIVARGQEALERVLPFISTIWSSYLGKATPVHDLQDLAAVSAAFAGWHLYDRLLAISELVPRVSALSWAAAGIGRNVLLDPIGAANALGLTARFAPTIHRECDIETDTEGS</sequence>
<dbReference type="RefSeq" id="WP_019194352.1">
    <property type="nucleotide sequence ID" value="NZ_LT629765.1"/>
</dbReference>
<gene>
    <name evidence="2" type="ORF">SAMN04488539_1650</name>
</gene>
<keyword evidence="2" id="KW-0808">Transferase</keyword>
<evidence type="ECO:0000259" key="1">
    <source>
        <dbReference type="Pfam" id="PF01636"/>
    </source>
</evidence>
<accession>A0A1H1S384</accession>
<evidence type="ECO:0000313" key="2">
    <source>
        <dbReference type="EMBL" id="SDS42421.1"/>
    </source>
</evidence>
<dbReference type="AlphaFoldDB" id="A0A1H1S384"/>
<protein>
    <submittedName>
        <fullName evidence="2">Phosphotransferase enzyme family protein</fullName>
    </submittedName>
</protein>
<dbReference type="EMBL" id="LT629765">
    <property type="protein sequence ID" value="SDS42421.1"/>
    <property type="molecule type" value="Genomic_DNA"/>
</dbReference>
<feature type="domain" description="Aminoglycoside phosphotransferase" evidence="1">
    <location>
        <begin position="120"/>
        <end position="254"/>
    </location>
</feature>
<dbReference type="STRING" id="1203190.GCA_000312345_01543"/>
<reference evidence="2 3" key="1">
    <citation type="submission" date="2016-10" db="EMBL/GenBank/DDBJ databases">
        <authorList>
            <person name="de Groot N.N."/>
        </authorList>
    </citation>
    <scope>NUCLEOTIDE SEQUENCE [LARGE SCALE GENOMIC DNA]</scope>
    <source>
        <strain evidence="2 3">DSM 45434</strain>
    </source>
</reference>
<dbReference type="Proteomes" id="UP000182237">
    <property type="component" value="Chromosome I"/>
</dbReference>
<dbReference type="GO" id="GO:0016740">
    <property type="term" value="F:transferase activity"/>
    <property type="evidence" value="ECO:0007669"/>
    <property type="project" value="UniProtKB-KW"/>
</dbReference>
<dbReference type="OrthoDB" id="2570531at2"/>
<dbReference type="Gene3D" id="3.90.1200.10">
    <property type="match status" value="1"/>
</dbReference>
<organism evidence="2 3">
    <name type="scientific">Corynebacterium timonense</name>
    <dbReference type="NCBI Taxonomy" id="441500"/>
    <lineage>
        <taxon>Bacteria</taxon>
        <taxon>Bacillati</taxon>
        <taxon>Actinomycetota</taxon>
        <taxon>Actinomycetes</taxon>
        <taxon>Mycobacteriales</taxon>
        <taxon>Corynebacteriaceae</taxon>
        <taxon>Corynebacterium</taxon>
    </lineage>
</organism>
<name>A0A1H1S384_9CORY</name>
<dbReference type="InterPro" id="IPR002575">
    <property type="entry name" value="Aminoglycoside_PTrfase"/>
</dbReference>